<proteinExistence type="inferred from homology"/>
<dbReference type="PANTHER" id="PTHR12126:SF11">
    <property type="entry name" value="NADH DEHYDROGENASE [UBIQUINONE] 1 ALPHA SUBCOMPLEX SUBUNIT 9, MITOCHONDRIAL"/>
    <property type="match status" value="1"/>
</dbReference>
<dbReference type="STRING" id="6248.A0A0K0E498"/>
<protein>
    <recommendedName>
        <fullName evidence="2">NADH dehydrogenase [ubiquinone] 1 alpha subcomplex subunit 9, mitochondrial</fullName>
    </recommendedName>
    <alternativeName>
        <fullName evidence="4">Complex I-39kD</fullName>
    </alternativeName>
    <alternativeName>
        <fullName evidence="3">NADH-ubiquinone oxidoreductase 39 kDa subunit</fullName>
    </alternativeName>
</protein>
<organism evidence="8">
    <name type="scientific">Strongyloides stercoralis</name>
    <name type="common">Threadworm</name>
    <dbReference type="NCBI Taxonomy" id="6248"/>
    <lineage>
        <taxon>Eukaryota</taxon>
        <taxon>Metazoa</taxon>
        <taxon>Ecdysozoa</taxon>
        <taxon>Nematoda</taxon>
        <taxon>Chromadorea</taxon>
        <taxon>Rhabditida</taxon>
        <taxon>Tylenchina</taxon>
        <taxon>Panagrolaimomorpha</taxon>
        <taxon>Strongyloidoidea</taxon>
        <taxon>Strongyloididae</taxon>
        <taxon>Strongyloides</taxon>
    </lineage>
</organism>
<sequence>MTLLKNSFRKIEYFYFKNYVSFCSHVIKTPEPKPSSNEAYFKKGPGGRASFSGNVITLFGATGKLGTSVINQLAKTGNQIVIPYRCDPYYIRAHKIPGEVGQILFVPFELKNEKSIIDAIKYSNIVINMIGARVETSNYSYFDTHVLGAQRIAKLSRESGVDRLIHISALNASVDQKDSLIPGGSKWLRSKGQGEIAVREEFPFATILRPSIMFGDQDYFITYYVSRFRKTIFDTVYLYKAGEQTYKMPVYKYDVSKGIRLAALDPTAAGKTYEFVGPHCYKLSELIDYLYKRAYCLKRFNFYYRRHGYPDPIFKTYMLACKIWEKIFKEDTPLNKEWMKVVEGTNDILTGCPTLKDLGMYRLTEFEYIGGREANRRSFFNYYEQSYNEFPDPPFPLRSPPLIKREFKPEKINTTINVFNQ</sequence>
<reference evidence="8" key="1">
    <citation type="submission" date="2015-08" db="UniProtKB">
        <authorList>
            <consortium name="WormBaseParasite"/>
        </authorList>
    </citation>
    <scope>IDENTIFICATION</scope>
</reference>
<dbReference type="WBParaSite" id="TCONS_00014929.p1">
    <property type="protein sequence ID" value="TCONS_00014929.p1"/>
    <property type="gene ID" value="XLOC_010138"/>
</dbReference>
<dbReference type="InterPro" id="IPR036291">
    <property type="entry name" value="NAD(P)-bd_dom_sf"/>
</dbReference>
<evidence type="ECO:0000256" key="4">
    <source>
        <dbReference type="ARBA" id="ARBA00043145"/>
    </source>
</evidence>
<feature type="domain" description="NAD(P)-binding" evidence="6">
    <location>
        <begin position="60"/>
        <end position="213"/>
    </location>
</feature>
<evidence type="ECO:0000313" key="7">
    <source>
        <dbReference type="Proteomes" id="UP000035681"/>
    </source>
</evidence>
<dbReference type="Proteomes" id="UP000035681">
    <property type="component" value="Unplaced"/>
</dbReference>
<evidence type="ECO:0000256" key="5">
    <source>
        <dbReference type="ARBA" id="ARBA00046455"/>
    </source>
</evidence>
<dbReference type="InterPro" id="IPR051207">
    <property type="entry name" value="ComplexI_NDUFA9_subunit"/>
</dbReference>
<dbReference type="WBParaSite" id="SSTP_0000431700.1">
    <property type="protein sequence ID" value="SSTP_0000431700.1"/>
    <property type="gene ID" value="SSTP_0000431700"/>
</dbReference>
<dbReference type="PANTHER" id="PTHR12126">
    <property type="entry name" value="NADH-UBIQUINONE OXIDOREDUCTASE 39 KDA SUBUNIT-RELATED"/>
    <property type="match status" value="1"/>
</dbReference>
<dbReference type="AlphaFoldDB" id="A0A0K0E498"/>
<comment type="subunit">
    <text evidence="5">Complex I is composed of 45 different subunits. This a component of the hydrophobic protein fraction. Interacts with BLOC1S1. Interacts with SLC2A4. Interacts with CLOCK. Interacts with RAB5IF.</text>
</comment>
<dbReference type="GO" id="GO:0003824">
    <property type="term" value="F:catalytic activity"/>
    <property type="evidence" value="ECO:0007669"/>
    <property type="project" value="UniProtKB-ARBA"/>
</dbReference>
<keyword evidence="7" id="KW-1185">Reference proteome</keyword>
<accession>A0A0K0E498</accession>
<dbReference type="Pfam" id="PF13460">
    <property type="entry name" value="NAD_binding_10"/>
    <property type="match status" value="1"/>
</dbReference>
<dbReference type="GO" id="GO:0044877">
    <property type="term" value="F:protein-containing complex binding"/>
    <property type="evidence" value="ECO:0007669"/>
    <property type="project" value="TreeGrafter"/>
</dbReference>
<comment type="similarity">
    <text evidence="1">Belongs to the complex I NDUFA9 subunit family.</text>
</comment>
<evidence type="ECO:0000256" key="2">
    <source>
        <dbReference type="ARBA" id="ARBA00040720"/>
    </source>
</evidence>
<dbReference type="Gene3D" id="3.40.50.720">
    <property type="entry name" value="NAD(P)-binding Rossmann-like Domain"/>
    <property type="match status" value="1"/>
</dbReference>
<dbReference type="SUPFAM" id="SSF51735">
    <property type="entry name" value="NAD(P)-binding Rossmann-fold domains"/>
    <property type="match status" value="1"/>
</dbReference>
<dbReference type="CDD" id="cd05271">
    <property type="entry name" value="NDUFA9_like_SDR_a"/>
    <property type="match status" value="1"/>
</dbReference>
<evidence type="ECO:0000256" key="3">
    <source>
        <dbReference type="ARBA" id="ARBA00042000"/>
    </source>
</evidence>
<evidence type="ECO:0000313" key="8">
    <source>
        <dbReference type="WBParaSite" id="SSTP_0000431700.1"/>
    </source>
</evidence>
<name>A0A0K0E498_STRER</name>
<evidence type="ECO:0000256" key="1">
    <source>
        <dbReference type="ARBA" id="ARBA00038501"/>
    </source>
</evidence>
<evidence type="ECO:0000259" key="6">
    <source>
        <dbReference type="Pfam" id="PF13460"/>
    </source>
</evidence>
<dbReference type="GO" id="GO:0005739">
    <property type="term" value="C:mitochondrion"/>
    <property type="evidence" value="ECO:0007669"/>
    <property type="project" value="TreeGrafter"/>
</dbReference>
<dbReference type="InterPro" id="IPR016040">
    <property type="entry name" value="NAD(P)-bd_dom"/>
</dbReference>